<keyword evidence="7" id="KW-0998">Cell outer membrane</keyword>
<dbReference type="Proteomes" id="UP000279422">
    <property type="component" value="Unassembled WGS sequence"/>
</dbReference>
<organism evidence="9 10">
    <name type="scientific">Aerophobetes bacterium</name>
    <dbReference type="NCBI Taxonomy" id="2030807"/>
    <lineage>
        <taxon>Bacteria</taxon>
        <taxon>Candidatus Aerophobota</taxon>
    </lineage>
</organism>
<name>A0A497E5B4_UNCAE</name>
<dbReference type="Gene3D" id="1.20.1600.10">
    <property type="entry name" value="Outer membrane efflux proteins (OEP)"/>
    <property type="match status" value="2"/>
</dbReference>
<keyword evidence="4" id="KW-1134">Transmembrane beta strand</keyword>
<feature type="coiled-coil region" evidence="8">
    <location>
        <begin position="129"/>
        <end position="194"/>
    </location>
</feature>
<evidence type="ECO:0000256" key="3">
    <source>
        <dbReference type="ARBA" id="ARBA00022448"/>
    </source>
</evidence>
<dbReference type="InterPro" id="IPR051906">
    <property type="entry name" value="TolC-like"/>
</dbReference>
<evidence type="ECO:0000256" key="2">
    <source>
        <dbReference type="ARBA" id="ARBA00007613"/>
    </source>
</evidence>
<evidence type="ECO:0000256" key="7">
    <source>
        <dbReference type="ARBA" id="ARBA00023237"/>
    </source>
</evidence>
<comment type="subcellular location">
    <subcellularLocation>
        <location evidence="1">Cell outer membrane</location>
    </subcellularLocation>
</comment>
<feature type="coiled-coil region" evidence="8">
    <location>
        <begin position="222"/>
        <end position="322"/>
    </location>
</feature>
<accession>A0A497E5B4</accession>
<dbReference type="GO" id="GO:0009279">
    <property type="term" value="C:cell outer membrane"/>
    <property type="evidence" value="ECO:0007669"/>
    <property type="project" value="UniProtKB-SubCell"/>
</dbReference>
<dbReference type="GO" id="GO:0015562">
    <property type="term" value="F:efflux transmembrane transporter activity"/>
    <property type="evidence" value="ECO:0007669"/>
    <property type="project" value="InterPro"/>
</dbReference>
<keyword evidence="8" id="KW-0175">Coiled coil</keyword>
<dbReference type="InterPro" id="IPR003423">
    <property type="entry name" value="OMP_efflux"/>
</dbReference>
<evidence type="ECO:0000256" key="8">
    <source>
        <dbReference type="SAM" id="Coils"/>
    </source>
</evidence>
<keyword evidence="6" id="KW-0472">Membrane</keyword>
<comment type="caution">
    <text evidence="9">The sequence shown here is derived from an EMBL/GenBank/DDBJ whole genome shotgun (WGS) entry which is preliminary data.</text>
</comment>
<dbReference type="GO" id="GO:1990281">
    <property type="term" value="C:efflux pump complex"/>
    <property type="evidence" value="ECO:0007669"/>
    <property type="project" value="TreeGrafter"/>
</dbReference>
<evidence type="ECO:0000256" key="4">
    <source>
        <dbReference type="ARBA" id="ARBA00022452"/>
    </source>
</evidence>
<dbReference type="SUPFAM" id="SSF56954">
    <property type="entry name" value="Outer membrane efflux proteins (OEP)"/>
    <property type="match status" value="1"/>
</dbReference>
<dbReference type="GO" id="GO:0015288">
    <property type="term" value="F:porin activity"/>
    <property type="evidence" value="ECO:0007669"/>
    <property type="project" value="TreeGrafter"/>
</dbReference>
<dbReference type="PANTHER" id="PTHR30026:SF20">
    <property type="entry name" value="OUTER MEMBRANE PROTEIN TOLC"/>
    <property type="match status" value="1"/>
</dbReference>
<dbReference type="EMBL" id="QMPZ01000020">
    <property type="protein sequence ID" value="RLE10024.1"/>
    <property type="molecule type" value="Genomic_DNA"/>
</dbReference>
<evidence type="ECO:0000256" key="5">
    <source>
        <dbReference type="ARBA" id="ARBA00022692"/>
    </source>
</evidence>
<sequence length="377" mass="43107">MKFKFFRGMLFALTVGIFLTWALLPAGAEKGKFPSASDKIEVAQKAEKRTLTLDEALQRALENNLSIRQAKLNLANEKLSYEKLKATALQSESKIDLQQAELNWSKAQDTFKKSIQQVQIDIMSQYIGLKDLKNRLTLAKMNVELAKKDLDRVREKMRLGTSGELDELAAKISLWNAQIQLNQVRQDLERAAESFSFATGIDNPSQLELITEFERPAFNKSLEECLKEALEKRAEIKFIKKEIEIAELKLQQLKAENAPLLDLEKAENDLKLAEISLAQERQKIKEEVRQKYYQLEMTKEKLKLQADSLEKAKKEFQNAQAQFKSGLITADQLTDAEISYRQAYLDHQKAVGDCNVAYQELLLSLSEELRLGEKDET</sequence>
<dbReference type="PANTHER" id="PTHR30026">
    <property type="entry name" value="OUTER MEMBRANE PROTEIN TOLC"/>
    <property type="match status" value="1"/>
</dbReference>
<dbReference type="AlphaFoldDB" id="A0A497E5B4"/>
<evidence type="ECO:0000313" key="10">
    <source>
        <dbReference type="Proteomes" id="UP000279422"/>
    </source>
</evidence>
<proteinExistence type="inferred from homology"/>
<keyword evidence="5" id="KW-0812">Transmembrane</keyword>
<evidence type="ECO:0000256" key="6">
    <source>
        <dbReference type="ARBA" id="ARBA00023136"/>
    </source>
</evidence>
<comment type="similarity">
    <text evidence="2">Belongs to the outer membrane factor (OMF) (TC 1.B.17) family.</text>
</comment>
<evidence type="ECO:0000256" key="1">
    <source>
        <dbReference type="ARBA" id="ARBA00004442"/>
    </source>
</evidence>
<evidence type="ECO:0000313" key="9">
    <source>
        <dbReference type="EMBL" id="RLE10024.1"/>
    </source>
</evidence>
<dbReference type="Pfam" id="PF02321">
    <property type="entry name" value="OEP"/>
    <property type="match status" value="1"/>
</dbReference>
<evidence type="ECO:0008006" key="11">
    <source>
        <dbReference type="Google" id="ProtNLM"/>
    </source>
</evidence>
<keyword evidence="3" id="KW-0813">Transport</keyword>
<feature type="coiled-coil region" evidence="8">
    <location>
        <begin position="43"/>
        <end position="101"/>
    </location>
</feature>
<reference evidence="9 10" key="1">
    <citation type="submission" date="2018-06" db="EMBL/GenBank/DDBJ databases">
        <title>Extensive metabolic versatility and redundancy in microbially diverse, dynamic hydrothermal sediments.</title>
        <authorList>
            <person name="Dombrowski N."/>
            <person name="Teske A."/>
            <person name="Baker B.J."/>
        </authorList>
    </citation>
    <scope>NUCLEOTIDE SEQUENCE [LARGE SCALE GENOMIC DNA]</scope>
    <source>
        <strain evidence="9">B47_G16</strain>
    </source>
</reference>
<protein>
    <recommendedName>
        <fullName evidence="11">TolC family protein</fullName>
    </recommendedName>
</protein>
<gene>
    <name evidence="9" type="ORF">DRJ00_02715</name>
</gene>